<feature type="transmembrane region" description="Helical" evidence="9">
    <location>
        <begin position="105"/>
        <end position="126"/>
    </location>
</feature>
<feature type="transmembrane region" description="Helical" evidence="9">
    <location>
        <begin position="138"/>
        <end position="155"/>
    </location>
</feature>
<evidence type="ECO:0000259" key="10">
    <source>
        <dbReference type="Pfam" id="PF14360"/>
    </source>
</evidence>
<evidence type="ECO:0000256" key="9">
    <source>
        <dbReference type="SAM" id="Phobius"/>
    </source>
</evidence>
<feature type="transmembrane region" description="Helical" evidence="9">
    <location>
        <begin position="204"/>
        <end position="223"/>
    </location>
</feature>
<comment type="subcellular location">
    <subcellularLocation>
        <location evidence="1">Membrane</location>
        <topology evidence="1">Multi-pass membrane protein</topology>
    </subcellularLocation>
</comment>
<feature type="domain" description="Sphingomyelin synthase-like" evidence="10">
    <location>
        <begin position="201"/>
        <end position="273"/>
    </location>
</feature>
<dbReference type="Pfam" id="PF14360">
    <property type="entry name" value="PAP2_C"/>
    <property type="match status" value="1"/>
</dbReference>
<evidence type="ECO:0000256" key="3">
    <source>
        <dbReference type="ARBA" id="ARBA00022679"/>
    </source>
</evidence>
<feature type="transmembrane region" description="Helical" evidence="9">
    <location>
        <begin position="175"/>
        <end position="192"/>
    </location>
</feature>
<keyword evidence="8 9" id="KW-0472">Membrane</keyword>
<proteinExistence type="inferred from homology"/>
<dbReference type="InterPro" id="IPR025749">
    <property type="entry name" value="Sphingomyelin_synth-like_dom"/>
</dbReference>
<evidence type="ECO:0000313" key="16">
    <source>
        <dbReference type="RefSeq" id="XP_022239953.1"/>
    </source>
</evidence>
<evidence type="ECO:0000313" key="13">
    <source>
        <dbReference type="RefSeq" id="XP_022239949.1"/>
    </source>
</evidence>
<feature type="transmembrane region" description="Helical" evidence="9">
    <location>
        <begin position="59"/>
        <end position="79"/>
    </location>
</feature>
<dbReference type="RefSeq" id="XP_022239953.1">
    <property type="nucleotide sequence ID" value="XM_022384245.1"/>
</dbReference>
<accession>A0ABM1S8J4</accession>
<keyword evidence="11" id="KW-1185">Reference proteome</keyword>
<evidence type="ECO:0000313" key="11">
    <source>
        <dbReference type="Proteomes" id="UP000694941"/>
    </source>
</evidence>
<dbReference type="RefSeq" id="XP_022239951.1">
    <property type="nucleotide sequence ID" value="XM_022384243.1"/>
</dbReference>
<evidence type="ECO:0000256" key="4">
    <source>
        <dbReference type="ARBA" id="ARBA00022692"/>
    </source>
</evidence>
<evidence type="ECO:0000256" key="7">
    <source>
        <dbReference type="ARBA" id="ARBA00023098"/>
    </source>
</evidence>
<organism evidence="11 13">
    <name type="scientific">Limulus polyphemus</name>
    <name type="common">Atlantic horseshoe crab</name>
    <dbReference type="NCBI Taxonomy" id="6850"/>
    <lineage>
        <taxon>Eukaryota</taxon>
        <taxon>Metazoa</taxon>
        <taxon>Ecdysozoa</taxon>
        <taxon>Arthropoda</taxon>
        <taxon>Chelicerata</taxon>
        <taxon>Merostomata</taxon>
        <taxon>Xiphosura</taxon>
        <taxon>Limulidae</taxon>
        <taxon>Limulus</taxon>
    </lineage>
</organism>
<dbReference type="PANTHER" id="PTHR21290">
    <property type="entry name" value="SPHINGOMYELIN SYNTHETASE"/>
    <property type="match status" value="1"/>
</dbReference>
<evidence type="ECO:0000256" key="1">
    <source>
        <dbReference type="ARBA" id="ARBA00004141"/>
    </source>
</evidence>
<dbReference type="RefSeq" id="XP_022239949.1">
    <property type="nucleotide sequence ID" value="XM_022384241.1"/>
</dbReference>
<evidence type="ECO:0000313" key="15">
    <source>
        <dbReference type="RefSeq" id="XP_022239952.1"/>
    </source>
</evidence>
<keyword evidence="6 9" id="KW-1133">Transmembrane helix</keyword>
<protein>
    <submittedName>
        <fullName evidence="12 13">Phosphatidylcholine:ceramide cholinephosphotransferase 2-like</fullName>
    </submittedName>
</protein>
<dbReference type="Proteomes" id="UP000694941">
    <property type="component" value="Unplaced"/>
</dbReference>
<dbReference type="InterPro" id="IPR045221">
    <property type="entry name" value="Sphingomyelin_synth-like"/>
</dbReference>
<sequence>MTKEVDCDCIRTEIDCLENSFIRQKMNGDSSDTGDDVRISLTSFDRDEGRFPSEKWKTFLAFTFMSLNLVLNLTCLSIVHERMPDRTKYPPLPDIFFDLFPPADWALDVSEGIIVVAVWSTLFMIFMHRSRFIILRRVFLIMGLLYFMRSITMFVTQVPVASTTYYCSPKANKTSAGLVFGRVLHMLGGFGLSINGRHTFCGDYIYSGHTVILTMAYLVIQEYTPRRCWFLHWLMWAASVTGIFMVLLSRGHYTIDVVIAYFVTTRVFWMYHTLANNPSLKGEEHTNFLSKLWWFPLFLYFERNVNGVIPSQYEWPLPWPRRCFRSPYVS</sequence>
<keyword evidence="4 9" id="KW-0812">Transmembrane</keyword>
<evidence type="ECO:0000256" key="2">
    <source>
        <dbReference type="ARBA" id="ARBA00005441"/>
    </source>
</evidence>
<evidence type="ECO:0000256" key="6">
    <source>
        <dbReference type="ARBA" id="ARBA00022989"/>
    </source>
</evidence>
<name>A0ABM1S8J4_LIMPO</name>
<evidence type="ECO:0000313" key="14">
    <source>
        <dbReference type="RefSeq" id="XP_022239951.1"/>
    </source>
</evidence>
<feature type="transmembrane region" description="Helical" evidence="9">
    <location>
        <begin position="229"/>
        <end position="248"/>
    </location>
</feature>
<keyword evidence="3" id="KW-0808">Transferase</keyword>
<evidence type="ECO:0000256" key="5">
    <source>
        <dbReference type="ARBA" id="ARBA00022919"/>
    </source>
</evidence>
<dbReference type="GeneID" id="106458106"/>
<reference evidence="12 13" key="1">
    <citation type="submission" date="2025-05" db="UniProtKB">
        <authorList>
            <consortium name="RefSeq"/>
        </authorList>
    </citation>
    <scope>IDENTIFICATION</scope>
    <source>
        <tissue evidence="12 13">Muscle</tissue>
    </source>
</reference>
<keyword evidence="7" id="KW-0443">Lipid metabolism</keyword>
<evidence type="ECO:0000313" key="12">
    <source>
        <dbReference type="RefSeq" id="XP_013773017.1"/>
    </source>
</evidence>
<dbReference type="RefSeq" id="XP_022239952.1">
    <property type="nucleotide sequence ID" value="XM_022384244.1"/>
</dbReference>
<gene>
    <name evidence="12 13 14 15 16" type="primary">LOC106458106</name>
</gene>
<dbReference type="PANTHER" id="PTHR21290:SF27">
    <property type="entry name" value="PHOSPHATIDYLCHOLINE:CERAMIDE CHOLINEPHOSPHOTRANSFERASE 1"/>
    <property type="match status" value="1"/>
</dbReference>
<keyword evidence="5" id="KW-0746">Sphingolipid metabolism</keyword>
<evidence type="ECO:0000256" key="8">
    <source>
        <dbReference type="ARBA" id="ARBA00023136"/>
    </source>
</evidence>
<comment type="similarity">
    <text evidence="2">Belongs to the sphingomyelin synthase family.</text>
</comment>
<dbReference type="RefSeq" id="XP_013773017.1">
    <property type="nucleotide sequence ID" value="XM_013917563.2"/>
</dbReference>